<feature type="compositionally biased region" description="Polar residues" evidence="5">
    <location>
        <begin position="85"/>
        <end position="95"/>
    </location>
</feature>
<organism evidence="7 8">
    <name type="scientific">Streptomyces venezuelae (strain ATCC 10712 / CBS 650.69 / DSM 40230 / JCM 4526 / NBRC 13096 / PD 04745)</name>
    <dbReference type="NCBI Taxonomy" id="953739"/>
    <lineage>
        <taxon>Bacteria</taxon>
        <taxon>Bacillati</taxon>
        <taxon>Actinomycetota</taxon>
        <taxon>Actinomycetes</taxon>
        <taxon>Kitasatosporales</taxon>
        <taxon>Streptomycetaceae</taxon>
        <taxon>Streptomyces</taxon>
    </lineage>
</organism>
<feature type="region of interest" description="Disordered" evidence="5">
    <location>
        <begin position="1"/>
        <end position="29"/>
    </location>
</feature>
<dbReference type="OrthoDB" id="3855487at2"/>
<keyword evidence="3" id="KW-0408">Iron</keyword>
<keyword evidence="1" id="KW-0001">2Fe-2S</keyword>
<name>F2RHP4_STRVP</name>
<feature type="domain" description="Iron-binding zinc finger CDGSH type" evidence="6">
    <location>
        <begin position="35"/>
        <end position="79"/>
    </location>
</feature>
<evidence type="ECO:0000313" key="8">
    <source>
        <dbReference type="Proteomes" id="UP000006854"/>
    </source>
</evidence>
<reference evidence="7 8" key="1">
    <citation type="journal article" date="2011" name="BMC Genomics">
        <title>Genome-wide analysis of the role of GlnR in Streptomyces venezuelae provides new insights into global nitrogen regulation in actinomycetes.</title>
        <authorList>
            <person name="Pullan S.T."/>
            <person name="Bibb M.J."/>
            <person name="Merrick M."/>
        </authorList>
    </citation>
    <scope>NUCLEOTIDE SEQUENCE [LARGE SCALE GENOMIC DNA]</scope>
    <source>
        <strain evidence="8">ATCC 10712 / CBS 650.69 / DSM 40230 / JCM 4526 / NBRC 13096 / PD 04745</strain>
    </source>
</reference>
<dbReference type="EMBL" id="FR845719">
    <property type="protein sequence ID" value="CCA59988.1"/>
    <property type="molecule type" value="Genomic_DNA"/>
</dbReference>
<accession>F2RHP4</accession>
<dbReference type="Proteomes" id="UP000006854">
    <property type="component" value="Chromosome"/>
</dbReference>
<dbReference type="GO" id="GO:0046872">
    <property type="term" value="F:metal ion binding"/>
    <property type="evidence" value="ECO:0007669"/>
    <property type="project" value="UniProtKB-KW"/>
</dbReference>
<dbReference type="GeneID" id="51867225"/>
<dbReference type="KEGG" id="sve:SVEN_6702"/>
<evidence type="ECO:0000313" key="7">
    <source>
        <dbReference type="EMBL" id="CCA59988.1"/>
    </source>
</evidence>
<dbReference type="SMART" id="SM00704">
    <property type="entry name" value="ZnF_CDGSH"/>
    <property type="match status" value="1"/>
</dbReference>
<dbReference type="Gene3D" id="3.40.5.90">
    <property type="entry name" value="CDGSH iron-sulfur domain, mitoNEET-type"/>
    <property type="match status" value="1"/>
</dbReference>
<dbReference type="InterPro" id="IPR042216">
    <property type="entry name" value="MitoNEET_CISD"/>
</dbReference>
<evidence type="ECO:0000256" key="2">
    <source>
        <dbReference type="ARBA" id="ARBA00022723"/>
    </source>
</evidence>
<dbReference type="eggNOG" id="COG3369">
    <property type="taxonomic scope" value="Bacteria"/>
</dbReference>
<dbReference type="HOGENOM" id="CLU_1757857_0_0_11"/>
<gene>
    <name evidence="7" type="ordered locus">SVEN_6702</name>
</gene>
<evidence type="ECO:0000256" key="1">
    <source>
        <dbReference type="ARBA" id="ARBA00022714"/>
    </source>
</evidence>
<dbReference type="STRING" id="953739.SVEN_6702"/>
<proteinExistence type="predicted"/>
<protein>
    <recommendedName>
        <fullName evidence="6">Iron-binding zinc finger CDGSH type domain-containing protein</fullName>
    </recommendedName>
</protein>
<keyword evidence="4" id="KW-0411">Iron-sulfur</keyword>
<dbReference type="RefSeq" id="WP_015037883.1">
    <property type="nucleotide sequence ID" value="NC_018750.1"/>
</dbReference>
<evidence type="ECO:0000259" key="6">
    <source>
        <dbReference type="SMART" id="SM00704"/>
    </source>
</evidence>
<dbReference type="PATRIC" id="fig|953739.5.peg.1921"/>
<evidence type="ECO:0000256" key="3">
    <source>
        <dbReference type="ARBA" id="ARBA00023004"/>
    </source>
</evidence>
<dbReference type="AlphaFoldDB" id="F2RHP4"/>
<evidence type="ECO:0000256" key="4">
    <source>
        <dbReference type="ARBA" id="ARBA00023014"/>
    </source>
</evidence>
<dbReference type="GO" id="GO:0051537">
    <property type="term" value="F:2 iron, 2 sulfur cluster binding"/>
    <property type="evidence" value="ECO:0007669"/>
    <property type="project" value="UniProtKB-KW"/>
</dbReference>
<keyword evidence="2" id="KW-0479">Metal-binding</keyword>
<sequence>MTVLPEGSRTTGRGTAPEPVVPRIRPLPEGPVLVDGPADIVMPDGSVVRCERPVMALCTCRRSLRAPFCDTSHRTRLRRDRATKPRTQGGPTTEARTPDGPTTEARTPDGPTTEPRTPDGPTTEPRTPDGPATETRTPDGPATEARTS</sequence>
<feature type="region of interest" description="Disordered" evidence="5">
    <location>
        <begin position="63"/>
        <end position="148"/>
    </location>
</feature>
<evidence type="ECO:0000256" key="5">
    <source>
        <dbReference type="SAM" id="MobiDB-lite"/>
    </source>
</evidence>
<dbReference type="InterPro" id="IPR018967">
    <property type="entry name" value="FeS-contain_CDGSH-typ"/>
</dbReference>
<keyword evidence="8" id="KW-1185">Reference proteome</keyword>
<dbReference type="GO" id="GO:0005737">
    <property type="term" value="C:cytoplasm"/>
    <property type="evidence" value="ECO:0007669"/>
    <property type="project" value="UniProtKB-ARBA"/>
</dbReference>
<dbReference type="Pfam" id="PF09360">
    <property type="entry name" value="zf-CDGSH"/>
    <property type="match status" value="1"/>
</dbReference>